<organism evidence="2 3">
    <name type="scientific">Microlunatus soli</name>
    <dbReference type="NCBI Taxonomy" id="630515"/>
    <lineage>
        <taxon>Bacteria</taxon>
        <taxon>Bacillati</taxon>
        <taxon>Actinomycetota</taxon>
        <taxon>Actinomycetes</taxon>
        <taxon>Propionibacteriales</taxon>
        <taxon>Propionibacteriaceae</taxon>
        <taxon>Microlunatus</taxon>
    </lineage>
</organism>
<dbReference type="Proteomes" id="UP000199103">
    <property type="component" value="Chromosome I"/>
</dbReference>
<dbReference type="RefSeq" id="WP_091522341.1">
    <property type="nucleotide sequence ID" value="NZ_LT629772.1"/>
</dbReference>
<keyword evidence="3" id="KW-1185">Reference proteome</keyword>
<sequence>MIIDLILGLLVLAALGYRCWQAATGTGRQSRLGWLVAAGEIALTMVIAKLLLTWSVIPPLLWLLPIMIIAGTAALVVRRWHQLPWLLAGRRRAVSIAGSTVNGLVIIACGVLLLG</sequence>
<reference evidence="2 3" key="1">
    <citation type="submission" date="2016-10" db="EMBL/GenBank/DDBJ databases">
        <authorList>
            <person name="de Groot N.N."/>
        </authorList>
    </citation>
    <scope>NUCLEOTIDE SEQUENCE [LARGE SCALE GENOMIC DNA]</scope>
    <source>
        <strain evidence="2 3">DSM 21800</strain>
    </source>
</reference>
<evidence type="ECO:0000256" key="1">
    <source>
        <dbReference type="SAM" id="Phobius"/>
    </source>
</evidence>
<feature type="transmembrane region" description="Helical" evidence="1">
    <location>
        <begin position="31"/>
        <end position="52"/>
    </location>
</feature>
<dbReference type="EMBL" id="LT629772">
    <property type="protein sequence ID" value="SDS30837.1"/>
    <property type="molecule type" value="Genomic_DNA"/>
</dbReference>
<proteinExistence type="predicted"/>
<accession>A0A1H1R510</accession>
<keyword evidence="1" id="KW-0472">Membrane</keyword>
<name>A0A1H1R510_9ACTN</name>
<feature type="transmembrane region" description="Helical" evidence="1">
    <location>
        <begin position="93"/>
        <end position="114"/>
    </location>
</feature>
<feature type="transmembrane region" description="Helical" evidence="1">
    <location>
        <begin position="59"/>
        <end position="81"/>
    </location>
</feature>
<dbReference type="AlphaFoldDB" id="A0A1H1R510"/>
<gene>
    <name evidence="2" type="ORF">SAMN04489812_1511</name>
</gene>
<evidence type="ECO:0000313" key="2">
    <source>
        <dbReference type="EMBL" id="SDS30837.1"/>
    </source>
</evidence>
<keyword evidence="1" id="KW-0812">Transmembrane</keyword>
<evidence type="ECO:0000313" key="3">
    <source>
        <dbReference type="Proteomes" id="UP000199103"/>
    </source>
</evidence>
<dbReference type="STRING" id="630515.SAMN04489812_1511"/>
<keyword evidence="1" id="KW-1133">Transmembrane helix</keyword>
<protein>
    <submittedName>
        <fullName evidence="2">Uncharacterized protein</fullName>
    </submittedName>
</protein>